<proteinExistence type="inferred from homology"/>
<reference evidence="3" key="1">
    <citation type="journal article" date="2021" name="Nat. Commun.">
        <title>Genetic determinants of endophytism in the Arabidopsis root mycobiome.</title>
        <authorList>
            <person name="Mesny F."/>
            <person name="Miyauchi S."/>
            <person name="Thiergart T."/>
            <person name="Pickel B."/>
            <person name="Atanasova L."/>
            <person name="Karlsson M."/>
            <person name="Huettel B."/>
            <person name="Barry K.W."/>
            <person name="Haridas S."/>
            <person name="Chen C."/>
            <person name="Bauer D."/>
            <person name="Andreopoulos W."/>
            <person name="Pangilinan J."/>
            <person name="LaButti K."/>
            <person name="Riley R."/>
            <person name="Lipzen A."/>
            <person name="Clum A."/>
            <person name="Drula E."/>
            <person name="Henrissat B."/>
            <person name="Kohler A."/>
            <person name="Grigoriev I.V."/>
            <person name="Martin F.M."/>
            <person name="Hacquard S."/>
        </authorList>
    </citation>
    <scope>NUCLEOTIDE SEQUENCE</scope>
    <source>
        <strain evidence="3">MPI-CAGE-AT-0147</strain>
    </source>
</reference>
<gene>
    <name evidence="3" type="ORF">EDB81DRAFT_829581</name>
</gene>
<sequence>MSVCFPTQQRLAARDLALRLTDGSSSWRTLPLLPDATDHGGPSSDPEHAADGASEPEASDSPNSPAKPKSNKRKRGESSAEDGRNLVHFAPKPDDSDAPSTPSDHSADHDEHSNSASSAATVVADSRDSEPMSPTTDEGADCADGDADSTASIDSEYWDYVQENERSYHADVKVGYGYLMPNDDKQNEALDRSFREVWLLFCKGDLYLAPIKMDIQNALDIGTGTGSWALDYADKVPSAAVIGTDISPIQPKWIPPNLHFQMDDCNDEPTFKKNLFDFIHVRDMAGSISDCDLFAKRQFQLLRPGGYFEIRVQAIDFESDDESHKNHIFNKWRCMWKEVGSKPNRSLTFAEDGTMGEAMKRVGFINIKTLWRKMPVGGWPEDEKLKEVGRLNQEALLCDLEGLALRAATGILGWTYGEATDFVSTVRQGLQSPEHHLWRRATVIYGQKPK</sequence>
<keyword evidence="4" id="KW-1185">Reference proteome</keyword>
<keyword evidence="3" id="KW-0489">Methyltransferase</keyword>
<dbReference type="EMBL" id="JAGMUV010000040">
    <property type="protein sequence ID" value="KAH7111588.1"/>
    <property type="molecule type" value="Genomic_DNA"/>
</dbReference>
<dbReference type="Proteomes" id="UP000738349">
    <property type="component" value="Unassembled WGS sequence"/>
</dbReference>
<dbReference type="Gene3D" id="3.40.50.150">
    <property type="entry name" value="Vaccinia Virus protein VP39"/>
    <property type="match status" value="1"/>
</dbReference>
<feature type="compositionally biased region" description="Basic and acidic residues" evidence="2">
    <location>
        <begin position="76"/>
        <end position="95"/>
    </location>
</feature>
<feature type="compositionally biased region" description="Acidic residues" evidence="2">
    <location>
        <begin position="138"/>
        <end position="147"/>
    </location>
</feature>
<accession>A0A9P9I882</accession>
<dbReference type="Pfam" id="PF13489">
    <property type="entry name" value="Methyltransf_23"/>
    <property type="match status" value="1"/>
</dbReference>
<evidence type="ECO:0000313" key="4">
    <source>
        <dbReference type="Proteomes" id="UP000738349"/>
    </source>
</evidence>
<feature type="region of interest" description="Disordered" evidence="2">
    <location>
        <begin position="22"/>
        <end position="148"/>
    </location>
</feature>
<comment type="caution">
    <text evidence="3">The sequence shown here is derived from an EMBL/GenBank/DDBJ whole genome shotgun (WGS) entry which is preliminary data.</text>
</comment>
<dbReference type="PANTHER" id="PTHR43591">
    <property type="entry name" value="METHYLTRANSFERASE"/>
    <property type="match status" value="1"/>
</dbReference>
<dbReference type="CDD" id="cd02440">
    <property type="entry name" value="AdoMet_MTases"/>
    <property type="match status" value="1"/>
</dbReference>
<dbReference type="AlphaFoldDB" id="A0A9P9I882"/>
<dbReference type="GO" id="GO:0032259">
    <property type="term" value="P:methylation"/>
    <property type="evidence" value="ECO:0007669"/>
    <property type="project" value="UniProtKB-KW"/>
</dbReference>
<dbReference type="SUPFAM" id="SSF53335">
    <property type="entry name" value="S-adenosyl-L-methionine-dependent methyltransferases"/>
    <property type="match status" value="1"/>
</dbReference>
<evidence type="ECO:0000313" key="3">
    <source>
        <dbReference type="EMBL" id="KAH7111588.1"/>
    </source>
</evidence>
<keyword evidence="3" id="KW-0808">Transferase</keyword>
<name>A0A9P9I882_9HYPO</name>
<feature type="compositionally biased region" description="Low complexity" evidence="2">
    <location>
        <begin position="114"/>
        <end position="124"/>
    </location>
</feature>
<dbReference type="InterPro" id="IPR029063">
    <property type="entry name" value="SAM-dependent_MTases_sf"/>
</dbReference>
<organism evidence="3 4">
    <name type="scientific">Dactylonectria macrodidyma</name>
    <dbReference type="NCBI Taxonomy" id="307937"/>
    <lineage>
        <taxon>Eukaryota</taxon>
        <taxon>Fungi</taxon>
        <taxon>Dikarya</taxon>
        <taxon>Ascomycota</taxon>
        <taxon>Pezizomycotina</taxon>
        <taxon>Sordariomycetes</taxon>
        <taxon>Hypocreomycetidae</taxon>
        <taxon>Hypocreales</taxon>
        <taxon>Nectriaceae</taxon>
        <taxon>Dactylonectria</taxon>
    </lineage>
</organism>
<protein>
    <submittedName>
        <fullName evidence="3">S-adenosyl-L-methionine-dependent methyltransferase</fullName>
    </submittedName>
</protein>
<comment type="similarity">
    <text evidence="1">Belongs to the methyltransferase superfamily. LaeA methyltransferase family.</text>
</comment>
<evidence type="ECO:0000256" key="2">
    <source>
        <dbReference type="SAM" id="MobiDB-lite"/>
    </source>
</evidence>
<dbReference type="PANTHER" id="PTHR43591:SF10">
    <property type="entry name" value="ABC TRANSMEMBRANE TYPE-1 DOMAIN-CONTAINING PROTEIN-RELATED"/>
    <property type="match status" value="1"/>
</dbReference>
<dbReference type="GO" id="GO:0008168">
    <property type="term" value="F:methyltransferase activity"/>
    <property type="evidence" value="ECO:0007669"/>
    <property type="project" value="UniProtKB-KW"/>
</dbReference>
<evidence type="ECO:0000256" key="1">
    <source>
        <dbReference type="ARBA" id="ARBA00038158"/>
    </source>
</evidence>
<dbReference type="OrthoDB" id="5095430at2759"/>